<feature type="transmembrane region" description="Helical" evidence="1">
    <location>
        <begin position="42"/>
        <end position="63"/>
    </location>
</feature>
<accession>A0ABZ1FCV0</accession>
<evidence type="ECO:0000313" key="2">
    <source>
        <dbReference type="EMBL" id="WSB68203.1"/>
    </source>
</evidence>
<keyword evidence="1" id="KW-0472">Membrane</keyword>
<evidence type="ECO:0000313" key="3">
    <source>
        <dbReference type="Proteomes" id="UP001344251"/>
    </source>
</evidence>
<gene>
    <name evidence="2" type="ORF">OG863_09670</name>
</gene>
<name>A0ABZ1FCV0_9ACTN</name>
<proteinExistence type="predicted"/>
<organism evidence="2 3">
    <name type="scientific">Streptomyces decoyicus</name>
    <dbReference type="NCBI Taxonomy" id="249567"/>
    <lineage>
        <taxon>Bacteria</taxon>
        <taxon>Bacillati</taxon>
        <taxon>Actinomycetota</taxon>
        <taxon>Actinomycetes</taxon>
        <taxon>Kitasatosporales</taxon>
        <taxon>Streptomycetaceae</taxon>
        <taxon>Streptomyces</taxon>
    </lineage>
</organism>
<evidence type="ECO:0000256" key="1">
    <source>
        <dbReference type="SAM" id="Phobius"/>
    </source>
</evidence>
<keyword evidence="1" id="KW-0812">Transmembrane</keyword>
<sequence>MSAPEEKLRAALADAAESVNESPDAYRRAQRYWHRREWQRRAVMITIVLFLVGIACVAGVWALSGASPGKHVIFNDQARHSSSPSPPGTP</sequence>
<dbReference type="EMBL" id="CP109106">
    <property type="protein sequence ID" value="WSB68203.1"/>
    <property type="molecule type" value="Genomic_DNA"/>
</dbReference>
<reference evidence="2 3" key="1">
    <citation type="submission" date="2022-10" db="EMBL/GenBank/DDBJ databases">
        <title>The complete genomes of actinobacterial strains from the NBC collection.</title>
        <authorList>
            <person name="Joergensen T.S."/>
            <person name="Alvarez Arevalo M."/>
            <person name="Sterndorff E.B."/>
            <person name="Faurdal D."/>
            <person name="Vuksanovic O."/>
            <person name="Mourched A.-S."/>
            <person name="Charusanti P."/>
            <person name="Shaw S."/>
            <person name="Blin K."/>
            <person name="Weber T."/>
        </authorList>
    </citation>
    <scope>NUCLEOTIDE SEQUENCE [LARGE SCALE GENOMIC DNA]</scope>
    <source>
        <strain evidence="2 3">NBC 01774</strain>
    </source>
</reference>
<dbReference type="RefSeq" id="WP_326617646.1">
    <property type="nucleotide sequence ID" value="NZ_CP109106.1"/>
</dbReference>
<dbReference type="Proteomes" id="UP001344251">
    <property type="component" value="Chromosome"/>
</dbReference>
<protein>
    <submittedName>
        <fullName evidence="2">Uncharacterized protein</fullName>
    </submittedName>
</protein>
<keyword evidence="3" id="KW-1185">Reference proteome</keyword>
<keyword evidence="1" id="KW-1133">Transmembrane helix</keyword>